<name>A0A4P9K6U6_9GAMM</name>
<proteinExistence type="predicted"/>
<protein>
    <submittedName>
        <fullName evidence="2">Prepilin-type N-terminal cleavage/methylation domain-containing protein</fullName>
    </submittedName>
</protein>
<dbReference type="NCBIfam" id="TIGR02532">
    <property type="entry name" value="IV_pilin_GFxxxE"/>
    <property type="match status" value="1"/>
</dbReference>
<keyword evidence="3" id="KW-1185">Reference proteome</keyword>
<keyword evidence="1" id="KW-0812">Transmembrane</keyword>
<gene>
    <name evidence="2" type="ORF">FE785_09165</name>
</gene>
<reference evidence="2 3" key="1">
    <citation type="submission" date="2019-05" db="EMBL/GenBank/DDBJ databases">
        <title>Thiomicrorhabdus sediminis sp. nov, a novel sulfur-oxidizing bacterium isolated from coastal sediment.</title>
        <authorList>
            <person name="Liu X."/>
        </authorList>
    </citation>
    <scope>NUCLEOTIDE SEQUENCE [LARGE SCALE GENOMIC DNA]</scope>
    <source>
        <strain evidence="2 3">G1</strain>
    </source>
</reference>
<sequence length="273" mass="29703">MEKFVVRIRNWYRHHVVPQNKFGLAVYQAGFSLLEISVALVVLSVLSFGLVNVLKLNQDYEDFNNNRLQITQTKQALLVFAQSNGYLPCPDSDGNGLEDRSSGVCDVQFGRLPFLMLGLPETDVFGNSIFYAVNADAVTVNISDGAMSASYFSDVSAPRFTLQTVPLGSDAGTGNYTVCDEAATECNASTPVGNHLVSSAIAVIMSFGANGAQTWATNASNSSIEVENADDDQFFWQARRSQAYGAEFDDQLAWIGAYELKFALLKTENGLAE</sequence>
<dbReference type="PROSITE" id="PS00409">
    <property type="entry name" value="PROKAR_NTER_METHYL"/>
    <property type="match status" value="1"/>
</dbReference>
<dbReference type="Pfam" id="PF07963">
    <property type="entry name" value="N_methyl"/>
    <property type="match status" value="1"/>
</dbReference>
<dbReference type="EMBL" id="CP040602">
    <property type="protein sequence ID" value="QCU90785.1"/>
    <property type="molecule type" value="Genomic_DNA"/>
</dbReference>
<keyword evidence="1" id="KW-1133">Transmembrane helix</keyword>
<feature type="transmembrane region" description="Helical" evidence="1">
    <location>
        <begin position="31"/>
        <end position="54"/>
    </location>
</feature>
<evidence type="ECO:0000313" key="2">
    <source>
        <dbReference type="EMBL" id="QCU90785.1"/>
    </source>
</evidence>
<evidence type="ECO:0000256" key="1">
    <source>
        <dbReference type="SAM" id="Phobius"/>
    </source>
</evidence>
<dbReference type="InterPro" id="IPR012902">
    <property type="entry name" value="N_methyl_site"/>
</dbReference>
<keyword evidence="1" id="KW-0472">Membrane</keyword>
<dbReference type="AlphaFoldDB" id="A0A4P9K6U6"/>
<organism evidence="2 3">
    <name type="scientific">Thiomicrorhabdus sediminis</name>
    <dbReference type="NCBI Taxonomy" id="2580412"/>
    <lineage>
        <taxon>Bacteria</taxon>
        <taxon>Pseudomonadati</taxon>
        <taxon>Pseudomonadota</taxon>
        <taxon>Gammaproteobacteria</taxon>
        <taxon>Thiotrichales</taxon>
        <taxon>Piscirickettsiaceae</taxon>
        <taxon>Thiomicrorhabdus</taxon>
    </lineage>
</organism>
<dbReference type="OrthoDB" id="7067387at2"/>
<dbReference type="Proteomes" id="UP000304864">
    <property type="component" value="Chromosome"/>
</dbReference>
<accession>A0A4P9K6U6</accession>
<evidence type="ECO:0000313" key="3">
    <source>
        <dbReference type="Proteomes" id="UP000304864"/>
    </source>
</evidence>
<dbReference type="KEGG" id="thig:FE785_09165"/>